<reference evidence="1 2" key="1">
    <citation type="submission" date="2019-08" db="EMBL/GenBank/DDBJ databases">
        <title>Deep-cultivation of Planctomycetes and their phenomic and genomic characterization uncovers novel biology.</title>
        <authorList>
            <person name="Wiegand S."/>
            <person name="Jogler M."/>
            <person name="Boedeker C."/>
            <person name="Pinto D."/>
            <person name="Vollmers J."/>
            <person name="Rivas-Marin E."/>
            <person name="Kohn T."/>
            <person name="Peeters S.H."/>
            <person name="Heuer A."/>
            <person name="Rast P."/>
            <person name="Oberbeckmann S."/>
            <person name="Bunk B."/>
            <person name="Jeske O."/>
            <person name="Meyerdierks A."/>
            <person name="Storesund J.E."/>
            <person name="Kallscheuer N."/>
            <person name="Luecker S."/>
            <person name="Lage O.M."/>
            <person name="Pohl T."/>
            <person name="Merkel B.J."/>
            <person name="Hornburger P."/>
            <person name="Mueller R.-W."/>
            <person name="Bruemmer F."/>
            <person name="Labrenz M."/>
            <person name="Spormann A.M."/>
            <person name="Op den Camp H."/>
            <person name="Overmann J."/>
            <person name="Amann R."/>
            <person name="Jetten M.S.M."/>
            <person name="Mascher T."/>
            <person name="Medema M.H."/>
            <person name="Devos D.P."/>
            <person name="Kaster A.-K."/>
            <person name="Ovreas L."/>
            <person name="Rohde M."/>
            <person name="Galperin M.Y."/>
            <person name="Jogler C."/>
        </authorList>
    </citation>
    <scope>NUCLEOTIDE SEQUENCE [LARGE SCALE GENOMIC DNA]</scope>
    <source>
        <strain evidence="1 2">Pr1d</strain>
    </source>
</reference>
<protein>
    <submittedName>
        <fullName evidence="1">Uncharacterized protein</fullName>
    </submittedName>
</protein>
<evidence type="ECO:0000313" key="1">
    <source>
        <dbReference type="EMBL" id="QEG36083.1"/>
    </source>
</evidence>
<accession>A0A5B9QQ38</accession>
<dbReference type="AlphaFoldDB" id="A0A5B9QQ38"/>
<keyword evidence="2" id="KW-1185">Reference proteome</keyword>
<organism evidence="1 2">
    <name type="scientific">Bythopirellula goksoeyrii</name>
    <dbReference type="NCBI Taxonomy" id="1400387"/>
    <lineage>
        <taxon>Bacteria</taxon>
        <taxon>Pseudomonadati</taxon>
        <taxon>Planctomycetota</taxon>
        <taxon>Planctomycetia</taxon>
        <taxon>Pirellulales</taxon>
        <taxon>Lacipirellulaceae</taxon>
        <taxon>Bythopirellula</taxon>
    </lineage>
</organism>
<proteinExistence type="predicted"/>
<dbReference type="EMBL" id="CP042913">
    <property type="protein sequence ID" value="QEG36083.1"/>
    <property type="molecule type" value="Genomic_DNA"/>
</dbReference>
<dbReference type="Proteomes" id="UP000323917">
    <property type="component" value="Chromosome"/>
</dbReference>
<gene>
    <name evidence="1" type="ORF">Pr1d_33920</name>
</gene>
<sequence length="40" mass="4595">MNSLPKAAAAQWYRITQWQLATTCQWCGMPLSVRDRVLEA</sequence>
<evidence type="ECO:0000313" key="2">
    <source>
        <dbReference type="Proteomes" id="UP000323917"/>
    </source>
</evidence>
<dbReference type="RefSeq" id="WP_261343760.1">
    <property type="nucleotide sequence ID" value="NZ_CP042913.1"/>
</dbReference>
<name>A0A5B9QQ38_9BACT</name>
<dbReference type="KEGG" id="bgok:Pr1d_33920"/>